<dbReference type="RefSeq" id="XP_041408988.1">
    <property type="nucleotide sequence ID" value="XM_041553054.1"/>
</dbReference>
<accession>A0A8H2VKS7</accession>
<keyword evidence="1" id="KW-1133">Transmembrane helix</keyword>
<keyword evidence="1" id="KW-0472">Membrane</keyword>
<evidence type="ECO:0000313" key="2">
    <source>
        <dbReference type="EMBL" id="CAB4257144.1"/>
    </source>
</evidence>
<gene>
    <name evidence="2" type="ORF">KABA2_13S03960</name>
</gene>
<organism evidence="2 3">
    <name type="scientific">Maudiozyma barnettii</name>
    <dbReference type="NCBI Taxonomy" id="61262"/>
    <lineage>
        <taxon>Eukaryota</taxon>
        <taxon>Fungi</taxon>
        <taxon>Dikarya</taxon>
        <taxon>Ascomycota</taxon>
        <taxon>Saccharomycotina</taxon>
        <taxon>Saccharomycetes</taxon>
        <taxon>Saccharomycetales</taxon>
        <taxon>Saccharomycetaceae</taxon>
        <taxon>Maudiozyma</taxon>
    </lineage>
</organism>
<evidence type="ECO:0000256" key="1">
    <source>
        <dbReference type="SAM" id="Phobius"/>
    </source>
</evidence>
<dbReference type="AlphaFoldDB" id="A0A8H2VKS7"/>
<comment type="caution">
    <text evidence="2">The sequence shown here is derived from an EMBL/GenBank/DDBJ whole genome shotgun (WGS) entry which is preliminary data.</text>
</comment>
<protein>
    <submittedName>
        <fullName evidence="2">Uncharacterized protein</fullName>
    </submittedName>
</protein>
<proteinExistence type="predicted"/>
<keyword evidence="3" id="KW-1185">Reference proteome</keyword>
<name>A0A8H2VKS7_9SACH</name>
<dbReference type="GeneID" id="64860253"/>
<evidence type="ECO:0000313" key="3">
    <source>
        <dbReference type="Proteomes" id="UP000644660"/>
    </source>
</evidence>
<reference evidence="2 3" key="1">
    <citation type="submission" date="2020-05" db="EMBL/GenBank/DDBJ databases">
        <authorList>
            <person name="Casaregola S."/>
            <person name="Devillers H."/>
            <person name="Grondin C."/>
        </authorList>
    </citation>
    <scope>NUCLEOTIDE SEQUENCE [LARGE SCALE GENOMIC DNA]</scope>
    <source>
        <strain evidence="2 3">CLIB 1767</strain>
    </source>
</reference>
<dbReference type="EMBL" id="CAEFZW010000013">
    <property type="protein sequence ID" value="CAB4257144.1"/>
    <property type="molecule type" value="Genomic_DNA"/>
</dbReference>
<feature type="transmembrane region" description="Helical" evidence="1">
    <location>
        <begin position="108"/>
        <end position="129"/>
    </location>
</feature>
<dbReference type="Proteomes" id="UP000644660">
    <property type="component" value="Unassembled WGS sequence"/>
</dbReference>
<keyword evidence="1" id="KW-0812">Transmembrane</keyword>
<sequence>MQKNLLPHRYLFPVNDRSTSPSQFDPCSFDIDILSWSSNYSKFQVLSCFSRIKIFRVTHINIQSFLCSHNFSQLSTLTAQRKKIIGKSGKILVGAMDRTRSLQVTETIFFFISSYLVLLSCCCLSYWFINIGTDELGFIKVPFIQTFKVV</sequence>